<keyword evidence="1" id="KW-0106">Calcium</keyword>
<gene>
    <name evidence="6" type="ORF">SCF082_LOCUS37570</name>
</gene>
<dbReference type="CDD" id="cd00051">
    <property type="entry name" value="EFh"/>
    <property type="match status" value="1"/>
</dbReference>
<dbReference type="PROSITE" id="PS50105">
    <property type="entry name" value="SAM_DOMAIN"/>
    <property type="match status" value="1"/>
</dbReference>
<comment type="caution">
    <text evidence="6">The sequence shown here is derived from an EMBL/GenBank/DDBJ whole genome shotgun (WGS) entry which is preliminary data.</text>
</comment>
<dbReference type="SMART" id="SM00454">
    <property type="entry name" value="SAM"/>
    <property type="match status" value="1"/>
</dbReference>
<feature type="region of interest" description="Disordered" evidence="2">
    <location>
        <begin position="1745"/>
        <end position="1770"/>
    </location>
</feature>
<evidence type="ECO:0000259" key="5">
    <source>
        <dbReference type="PROSITE" id="PS50222"/>
    </source>
</evidence>
<feature type="compositionally biased region" description="Basic and acidic residues" evidence="2">
    <location>
        <begin position="383"/>
        <end position="398"/>
    </location>
</feature>
<feature type="region of interest" description="Disordered" evidence="2">
    <location>
        <begin position="3200"/>
        <end position="3235"/>
    </location>
</feature>
<dbReference type="InterPro" id="IPR013761">
    <property type="entry name" value="SAM/pointed_sf"/>
</dbReference>
<feature type="domain" description="C2" evidence="3">
    <location>
        <begin position="867"/>
        <end position="1004"/>
    </location>
</feature>
<dbReference type="InterPro" id="IPR000008">
    <property type="entry name" value="C2_dom"/>
</dbReference>
<feature type="domain" description="C2" evidence="3">
    <location>
        <begin position="1966"/>
        <end position="2094"/>
    </location>
</feature>
<feature type="compositionally biased region" description="Basic and acidic residues" evidence="2">
    <location>
        <begin position="3100"/>
        <end position="3111"/>
    </location>
</feature>
<dbReference type="SMART" id="SM00239">
    <property type="entry name" value="C2"/>
    <property type="match status" value="15"/>
</dbReference>
<dbReference type="Pfam" id="PF13499">
    <property type="entry name" value="EF-hand_7"/>
    <property type="match status" value="2"/>
</dbReference>
<feature type="domain" description="C2" evidence="3">
    <location>
        <begin position="550"/>
        <end position="681"/>
    </location>
</feature>
<organism evidence="6 7">
    <name type="scientific">Durusdinium trenchii</name>
    <dbReference type="NCBI Taxonomy" id="1381693"/>
    <lineage>
        <taxon>Eukaryota</taxon>
        <taxon>Sar</taxon>
        <taxon>Alveolata</taxon>
        <taxon>Dinophyceae</taxon>
        <taxon>Suessiales</taxon>
        <taxon>Symbiodiniaceae</taxon>
        <taxon>Durusdinium</taxon>
    </lineage>
</organism>
<feature type="domain" description="C2" evidence="3">
    <location>
        <begin position="1381"/>
        <end position="1506"/>
    </location>
</feature>
<evidence type="ECO:0000256" key="2">
    <source>
        <dbReference type="SAM" id="MobiDB-lite"/>
    </source>
</evidence>
<reference evidence="6 7" key="1">
    <citation type="submission" date="2024-02" db="EMBL/GenBank/DDBJ databases">
        <authorList>
            <person name="Chen Y."/>
            <person name="Shah S."/>
            <person name="Dougan E. K."/>
            <person name="Thang M."/>
            <person name="Chan C."/>
        </authorList>
    </citation>
    <scope>NUCLEOTIDE SEQUENCE [LARGE SCALE GENOMIC DNA]</scope>
</reference>
<dbReference type="InterPro" id="IPR001660">
    <property type="entry name" value="SAM"/>
</dbReference>
<feature type="domain" description="EF-hand" evidence="5">
    <location>
        <begin position="2919"/>
        <end position="2954"/>
    </location>
</feature>
<dbReference type="SUPFAM" id="SSF49562">
    <property type="entry name" value="C2 domain (Calcium/lipid-binding domain, CaLB)"/>
    <property type="match status" value="14"/>
</dbReference>
<feature type="region of interest" description="Disordered" evidence="2">
    <location>
        <begin position="351"/>
        <end position="398"/>
    </location>
</feature>
<feature type="compositionally biased region" description="Acidic residues" evidence="2">
    <location>
        <begin position="177"/>
        <end position="188"/>
    </location>
</feature>
<dbReference type="InterPro" id="IPR035892">
    <property type="entry name" value="C2_domain_sf"/>
</dbReference>
<dbReference type="CDD" id="cd00030">
    <property type="entry name" value="C2"/>
    <property type="match status" value="8"/>
</dbReference>
<feature type="compositionally biased region" description="Basic and acidic residues" evidence="2">
    <location>
        <begin position="3021"/>
        <end position="3060"/>
    </location>
</feature>
<dbReference type="PROSITE" id="PS50222">
    <property type="entry name" value="EF_HAND_2"/>
    <property type="match status" value="3"/>
</dbReference>
<evidence type="ECO:0000313" key="7">
    <source>
        <dbReference type="Proteomes" id="UP001642464"/>
    </source>
</evidence>
<feature type="compositionally biased region" description="Polar residues" evidence="2">
    <location>
        <begin position="1759"/>
        <end position="1770"/>
    </location>
</feature>
<feature type="domain" description="C2" evidence="3">
    <location>
        <begin position="2438"/>
        <end position="2582"/>
    </location>
</feature>
<feature type="domain" description="C2" evidence="3">
    <location>
        <begin position="2755"/>
        <end position="2878"/>
    </location>
</feature>
<evidence type="ECO:0000259" key="3">
    <source>
        <dbReference type="PROSITE" id="PS50004"/>
    </source>
</evidence>
<feature type="domain" description="C2" evidence="3">
    <location>
        <begin position="2286"/>
        <end position="2429"/>
    </location>
</feature>
<protein>
    <submittedName>
        <fullName evidence="6">Synaptotagmin-5 (NTMC2T2.1) (Synaptotagmin E)</fullName>
    </submittedName>
</protein>
<dbReference type="SUPFAM" id="SSF47769">
    <property type="entry name" value="SAM/Pointed domain"/>
    <property type="match status" value="1"/>
</dbReference>
<dbReference type="EMBL" id="CAXAMM010038491">
    <property type="protein sequence ID" value="CAK9078624.1"/>
    <property type="molecule type" value="Genomic_DNA"/>
</dbReference>
<feature type="region of interest" description="Disordered" evidence="2">
    <location>
        <begin position="133"/>
        <end position="218"/>
    </location>
</feature>
<dbReference type="PANTHER" id="PTHR47052">
    <property type="entry name" value="CONSERVED SERINE PROLINE-RICH PROTEIN (AFU_ORTHOLOGUE AFUA_2G01790)"/>
    <property type="match status" value="1"/>
</dbReference>
<sequence length="3744" mass="412807">MAERAAGNVGGGRLVLEAVAGKKLKKLESFLSKQDPYVVFEFRGETQRTATDKDASAEPRWKEKGLDRKAEFEIGSDLPRKEETVDLRVMNDNGKKTDKLIGEGKLELSKLFDAQEGASFSIELVNGSKKAGKLSLHGELMLPPPTKTTKKKKSREQALASEGTKNHDLEGHHGTDQEQDDDEADEEEPGKTNRSANKRRPTQDSGPSSSSSSSSSNKGTLIFTALRAKKLKNLQMILAQDPYVKVTVETSTGTQSGQTLESSGKNPTWDSNKNNRMAIACSGTPQKVLIEVYDAEVLRADRIIGSVSHSFEQLLAMASPETAFKLKDPKGKDAGTLFVDVQIPKELRSDDIMHEEKEQEDEREAALEAEDEGGARDLGPPKSSDKKTRFAVHQRQDSEEGKIEWRAGKVVMTVHEGIDLKNVQRIGYQDPYVKGTLLPWDVPTGKTKTLSGRNPKWTSGNVLEVEFPGAPAPGTKPEVKFEVFDEELALKDRFIGGGSLDLTKFVATNASQKPQDGEAMVALKDKKFRDAGTLRVTISFEPVANEDSGPSSREQDQLMEQVVFEEGVLTVMALSAALTRSVETLSKQDPYMQVSLLPWGGERQQGRTRAASNAGKQVTWTESHEHAMKLFFPGKSSSGEKPNLFVQIFDEESVMKDRLIGFAHLDLSSVMAQLSKSPGESVEKEIELVYNVKKNKTKPCGSCRISLCFRPGPVEDLEATTSPTCFKAPDGKKSDVDKATPCDMFVTVHRASSLLNRARFGKQDPYVKFTLLPWRKSAKTQWISDGGVNVEWTAEHGNSLTLAYPGARTDELPMARVEVFDSQVGGDRLIGWRELDASCFLRPETERLSEVEIPLIARGGKSAEKNPAGMLTLSMHCGPAKGSTTTRSGLLRVKVLDVTTTIKGDWFSESDPYVRVFPWPGVGPQTPYTTIVKANGGKATAINDILEIPVFDYGANGCGSESSLQSLRVEVMDRDTFTSDDLLGFGIKELGEVFTGGEGYDPNYAHEVPLHKKNKKKSMGTAYMTIEFLPGKFRKRDVLEGLKTGPGELRVWALEARNLTHVGGMLDRKQDPFFAATLQAPGAPDPGKATSWNKKQRSKTASDAGKQCIWNAPVHLEHSASDASYATSGRRPGVLHIAVCDEGITSDTVIGTYALDLFSALSSKDPGAENEGDDFWVSIFDKDGKKSGEVRIGVEFVQGLPKDVVALRHEFGFVSDGTLHILVAELDGVAPKEAKKVSGQVLMNGKVVSKIPQVSTDPDGKVCWNHAASIDWVNPSLNPETEPVMPVPTIHFEFTGSSGKTFGINRNLGGCAAPIVSFLPHSSSSARTRSIEKTFMICEGKDAKDTARTLRVVGIFAPKNQDVPGAVLAAMTHPGVDDGATQGDVPKARDPPLKQSLPGRLHLRVVEGKDLTSRDRFGKQDPYISGMLVPGGSKFKTDVCLDGDRAPRWTEDMNSYHVVLVEDADAAVVSLRCMDQDDLVDDLIGFVDIPVLPIALHSRKVVPGSNETQAAPSGDKIGALEARSRRTSLSAGMNNDLQGQLSLWASLLPSRDSAGPGTTRNATVASCTKVFSTRRWSEFCASALKLVGASQSSRKERLISFYEDLEEDGIAVIDDIPAKVDQIVSSYPDDEPTNKALFTKLFEKYRPDESCPPQLWQQASATDELSLANPTAIVGIIAQVEGPAKEFLRGQVKALTKPIRQQLSQGLVGRFGDGKLNEGSFEDIARATVARMVFLGIESGIFPVEGETASKRDPAGTGPETSAQASNDQGSALSSKVWWTLRDERGRSQGKLLLETWFTEDWVPSKTRTAPELSSAGTVWLEIQRAAFETDKDWIGQQDPFVSVQWSGGQLAKTLPSQKTKVLNNAGKEAEWNAVLRLDYTPDIARSASACGQTPTLIFEARDKDVMTSDLIGETRVPLIALAKHSDKIFPRALPLINSRKGETTRAGTLHIRMMFEPGESSASEPPEVFRVGASASRDADVAGPPPVSGRVLVDIVGARGLKDVQWVGKMDPRATLRLWPNNQTCTTKEATDQDQNPTWKETHALDTEDGEMGLLSVDVTTRGNSLGTLEIALCTVFEALAENCHSAGIEHWFPLVSSKSKKVKRCGEIQLKLAFEDDAAADDGEEAADGGALHFVPGPGKLHVRVHGAVDLRQVNLTGKQDPFVELEGVGWRKPFKVKTNVDENSGASPQFDFSCCAPLEWAPKDTQVPSLKLEIKDRGMLTNACIFSGLICLAPWVLGPGQAALVWYPTYTDSEIGPYVFKPKHGALRIDLQFIPDAPFPGKPRSAFSRSAMKRIEFPDVPRKGEVHVQVISGRHFTDVQLLGKQDPYVKLTLIAGGANSDAKLSFSSAKTSMVNDGGSNPKWGEDLLLPYDEASLGLEKGTSTPVLLVEAFDANPKLMGDKLIGRTAFPVFPVILDGGQVADAWYPIVDRSGKKAGEVHLGVQFRREGEGKRVLPSELPENTLNVVVTRGRNLYNAGDGVMNSGAQDPQVQLEFVGFDRVYKTQVAQDEGTEPTFDERLKLEGCMPDARGTMPRLRCTVVDHDVTGDSFIGMFEFALSRSIMGNPDQGVDPKPHEQWFQLLDKDQRQPRGELQLILKRGPFPGDEEDGGDADAVKSLPRLYFDLESLTDFSDGNGKVPKKPFVRALSFAGSKKISTCDSRTVDGRSPEFANEMLVVPVAHVEPASGTNVVGAGSVTLGVYEKKWSIRGLRPVLIAEAFVPKLEKLASKFALEEPAKLSLPLKATSSAQGPTLGRLNLNVNCLPRVAGQLRVAVNSAKEIQSQDLVGKNDLRVELLVLNGAKAHEPEMTSTKDGAGSQATWGETLHLLYSNENETEAPKLRARVVDVDTVGSDSCGECFVQLLPLLTEAFRQGEGSRATTGPMTRLLSGGKGEISLEVSFTPDSNIFERKRKEENSQIMELKRMWNILDENHDSRLTREELRHGFSAIPECAAFFGVNEQLFAPENLDSTESKAAMNELFDEMNANDDDIVDFDEFRRYIEFLPQRQKLKNSMVSQKRQMERDAHAAELRRQREREQERARKQEQELQERRTEEKEKAARRRAEQRRKQEENQRRRVEELARLAQKRAVEEAQRLAEETQKLKTEQERRRRAKVKQKRLDRARPEDVMLWRTRDVVEWLASDLELPAYSAGFVEGAVDGPLLVALTDEELESQLGVHDPLHRRKILLRAARLFQMHKELTEGEGGPKGRESRKDKKKSKVPGDPHVVSTSSDNHLVRIKLAQQYKKEQASRNAKTKEDAVRQQIWKFEYDDVASPGGARGHGKDEDAFDWFKSEDVRAFEDSDSDSEDDDDDEGSFRHAMLQVRDRLIDKQPQPGSSIAAAEAVDTLDTLKNGEHIGSQSPSAKRIKSLPEEYWFKDQPAWWNSDGPAASRNTRGEVSSAIPEEASENEILDVIREAVLRLGRDLAQRRKTPTKLSQSSTASDRQKQMLLDVFNMFCELRNNASDRTEGLSRLKFQGGLKVLLGLDLTWTQFDRVFRLVSPARGDGTNGTVQFDEFYRVFRPVETRSSMQALQRALFAICETLLKSKVTLKQLFRGFDRNGSGSVSTAEFVSMMKSMSSSELSRENIYALVRCVDSDLDRRISFREFMEFWLVVYTQWLRHLSKQFERIESRSSGGGGNQRDSAAITLNNSMVLRKAELERLIGHVRETIELTFGKEFDLRHRQSLPGPTTALLRKLGMDIDGTGFDLEDSPRGAGLAAVRKKTKHKYGRVVNFAPQRARA</sequence>
<dbReference type="InterPro" id="IPR052981">
    <property type="entry name" value="Ingression_C2_domain"/>
</dbReference>
<dbReference type="InterPro" id="IPR018247">
    <property type="entry name" value="EF_Hand_1_Ca_BS"/>
</dbReference>
<feature type="compositionally biased region" description="Acidic residues" evidence="2">
    <location>
        <begin position="358"/>
        <end position="372"/>
    </location>
</feature>
<dbReference type="Pfam" id="PF00168">
    <property type="entry name" value="C2"/>
    <property type="match status" value="14"/>
</dbReference>
<keyword evidence="7" id="KW-1185">Reference proteome</keyword>
<evidence type="ECO:0000256" key="1">
    <source>
        <dbReference type="ARBA" id="ARBA00022837"/>
    </source>
</evidence>
<evidence type="ECO:0000259" key="4">
    <source>
        <dbReference type="PROSITE" id="PS50105"/>
    </source>
</evidence>
<dbReference type="Gene3D" id="1.10.150.50">
    <property type="entry name" value="Transcription Factor, Ets-1"/>
    <property type="match status" value="1"/>
</dbReference>
<feature type="domain" description="EF-hand" evidence="5">
    <location>
        <begin position="3548"/>
        <end position="3583"/>
    </location>
</feature>
<accession>A0ABP0PUU5</accession>
<feature type="compositionally biased region" description="Basic and acidic residues" evidence="2">
    <location>
        <begin position="3200"/>
        <end position="3216"/>
    </location>
</feature>
<dbReference type="SMART" id="SM00054">
    <property type="entry name" value="EFh"/>
    <property type="match status" value="3"/>
</dbReference>
<feature type="domain" description="C2" evidence="3">
    <location>
        <begin position="1802"/>
        <end position="1934"/>
    </location>
</feature>
<feature type="domain" description="C2" evidence="3">
    <location>
        <begin position="1018"/>
        <end position="1171"/>
    </location>
</feature>
<dbReference type="PROSITE" id="PS50004">
    <property type="entry name" value="C2"/>
    <property type="match status" value="14"/>
</dbReference>
<evidence type="ECO:0000313" key="6">
    <source>
        <dbReference type="EMBL" id="CAK9078624.1"/>
    </source>
</evidence>
<feature type="compositionally biased region" description="Basic and acidic residues" evidence="2">
    <location>
        <begin position="164"/>
        <end position="176"/>
    </location>
</feature>
<feature type="region of interest" description="Disordered" evidence="2">
    <location>
        <begin position="3014"/>
        <end position="3079"/>
    </location>
</feature>
<feature type="domain" description="C2" evidence="3">
    <location>
        <begin position="1"/>
        <end position="122"/>
    </location>
</feature>
<dbReference type="Proteomes" id="UP001642464">
    <property type="component" value="Unassembled WGS sequence"/>
</dbReference>
<feature type="compositionally biased region" description="Basic and acidic residues" evidence="2">
    <location>
        <begin position="3069"/>
        <end position="3079"/>
    </location>
</feature>
<feature type="region of interest" description="Disordered" evidence="2">
    <location>
        <begin position="251"/>
        <end position="271"/>
    </location>
</feature>
<feature type="domain" description="EF-hand" evidence="5">
    <location>
        <begin position="2974"/>
        <end position="3009"/>
    </location>
</feature>
<feature type="domain" description="C2" evidence="3">
    <location>
        <begin position="2123"/>
        <end position="2250"/>
    </location>
</feature>
<dbReference type="Pfam" id="PF00536">
    <property type="entry name" value="SAM_1"/>
    <property type="match status" value="1"/>
</dbReference>
<dbReference type="PANTHER" id="PTHR47052:SF3">
    <property type="entry name" value="INGRESSION PROTEIN 1"/>
    <property type="match status" value="1"/>
</dbReference>
<dbReference type="InterPro" id="IPR002048">
    <property type="entry name" value="EF_hand_dom"/>
</dbReference>
<dbReference type="SUPFAM" id="SSF47473">
    <property type="entry name" value="EF-hand"/>
    <property type="match status" value="2"/>
</dbReference>
<dbReference type="PROSITE" id="PS00018">
    <property type="entry name" value="EF_HAND_1"/>
    <property type="match status" value="1"/>
</dbReference>
<feature type="domain" description="C2" evidence="3">
    <location>
        <begin position="721"/>
        <end position="850"/>
    </location>
</feature>
<name>A0ABP0PUU5_9DINO</name>
<feature type="domain" description="C2" evidence="3">
    <location>
        <begin position="201"/>
        <end position="324"/>
    </location>
</feature>
<dbReference type="Gene3D" id="1.10.238.10">
    <property type="entry name" value="EF-hand"/>
    <property type="match status" value="2"/>
</dbReference>
<feature type="domain" description="SAM" evidence="4">
    <location>
        <begin position="3133"/>
        <end position="3198"/>
    </location>
</feature>
<proteinExistence type="predicted"/>
<feature type="region of interest" description="Disordered" evidence="2">
    <location>
        <begin position="1080"/>
        <end position="1104"/>
    </location>
</feature>
<dbReference type="Gene3D" id="2.60.40.150">
    <property type="entry name" value="C2 domain"/>
    <property type="match status" value="14"/>
</dbReference>
<feature type="domain" description="C2" evidence="3">
    <location>
        <begin position="391"/>
        <end position="515"/>
    </location>
</feature>
<dbReference type="InterPro" id="IPR011992">
    <property type="entry name" value="EF-hand-dom_pair"/>
</dbReference>
<feature type="region of interest" description="Disordered" evidence="2">
    <location>
        <begin position="3100"/>
        <end position="3121"/>
    </location>
</feature>